<sequence>METNLRFFMIETVKRILGLGKKTTGIKLIVNCERLEKRVALLEDNRLEELTTERESDRNIVGAIYKGKVRNIEPGIKAMFVDIGFEKNAFLQFWDAIPAALDSGVEAVSRGGGKNNQKKQKITHKDVPNIYPVGSDILVQVKKGPIGTKGPRITTDVSLAGRYLVLMPFNEQCGISRKIDDPKERERLRKILQELDIPEGMGVIMRTVGQGQRARYFVRDLSLLLEQWAEIQRGMEELPAPACLYAESDLIDRTVRDFLTDDVDSIMVDDQKAFERMQNLVGQISKRARKRVQLYTGTQPIFDCFGVQSQIDAAFHRQVWLPCGGYIVIDETEALIAVDVNTGRNKGSKDMEKTILQTNLEAADEICRQMRLRNIGGIIIADFIDMKSRKDQQSVYQRIKERLKRDKARTHVLPISQLGLMEMTRQRAAESLASTQFVPCPHCGGKGVIKSPMTMSVELQRALHTVMRQNQESVHEIKVIVHPDLLNRLRNEDEEHLVDIERRYAGRLSFRADPTFHPEKFVITNAVTGAEIKA</sequence>
<evidence type="ECO:0000313" key="11">
    <source>
        <dbReference type="EMBL" id="GAT32050.1"/>
    </source>
</evidence>
<dbReference type="NCBIfam" id="TIGR00757">
    <property type="entry name" value="RNaseEG"/>
    <property type="match status" value="1"/>
</dbReference>
<dbReference type="GO" id="GO:0004519">
    <property type="term" value="F:endonuclease activity"/>
    <property type="evidence" value="ECO:0007669"/>
    <property type="project" value="UniProtKB-KW"/>
</dbReference>
<keyword evidence="7" id="KW-0460">Magnesium</keyword>
<organism evidence="11 12">
    <name type="scientific">Terrimicrobium sacchariphilum</name>
    <dbReference type="NCBI Taxonomy" id="690879"/>
    <lineage>
        <taxon>Bacteria</taxon>
        <taxon>Pseudomonadati</taxon>
        <taxon>Verrucomicrobiota</taxon>
        <taxon>Terrimicrobiia</taxon>
        <taxon>Terrimicrobiales</taxon>
        <taxon>Terrimicrobiaceae</taxon>
        <taxon>Terrimicrobium</taxon>
    </lineage>
</organism>
<evidence type="ECO:0000256" key="5">
    <source>
        <dbReference type="ARBA" id="ARBA00022759"/>
    </source>
</evidence>
<comment type="caution">
    <text evidence="11">The sequence shown here is derived from an EMBL/GenBank/DDBJ whole genome shotgun (WGS) entry which is preliminary data.</text>
</comment>
<dbReference type="AlphaFoldDB" id="A0A146G320"/>
<dbReference type="Gene3D" id="2.40.50.140">
    <property type="entry name" value="Nucleic acid-binding proteins"/>
    <property type="match status" value="1"/>
</dbReference>
<evidence type="ECO:0000256" key="1">
    <source>
        <dbReference type="ARBA" id="ARBA00001946"/>
    </source>
</evidence>
<dbReference type="InterPro" id="IPR048583">
    <property type="entry name" value="RNase_E_G_thioredoxin-like"/>
</dbReference>
<accession>A0A146G320</accession>
<dbReference type="FunCoup" id="A0A146G320">
    <property type="interactions" value="308"/>
</dbReference>
<dbReference type="STRING" id="690879.TSACC_2447"/>
<evidence type="ECO:0000313" key="12">
    <source>
        <dbReference type="Proteomes" id="UP000076023"/>
    </source>
</evidence>
<keyword evidence="5" id="KW-0255">Endonuclease</keyword>
<evidence type="ECO:0000256" key="2">
    <source>
        <dbReference type="ARBA" id="ARBA00022490"/>
    </source>
</evidence>
<dbReference type="InterPro" id="IPR012340">
    <property type="entry name" value="NA-bd_OB-fold"/>
</dbReference>
<evidence type="ECO:0000256" key="6">
    <source>
        <dbReference type="ARBA" id="ARBA00022801"/>
    </source>
</evidence>
<keyword evidence="3" id="KW-0540">Nuclease</keyword>
<evidence type="ECO:0000256" key="3">
    <source>
        <dbReference type="ARBA" id="ARBA00022722"/>
    </source>
</evidence>
<evidence type="ECO:0000259" key="9">
    <source>
        <dbReference type="Pfam" id="PF10150"/>
    </source>
</evidence>
<dbReference type="Gene3D" id="3.40.1260.20">
    <property type="entry name" value="Ribonuclease E, catalytic domain"/>
    <property type="match status" value="1"/>
</dbReference>
<dbReference type="CDD" id="cd04453">
    <property type="entry name" value="S1_RNase_E"/>
    <property type="match status" value="1"/>
</dbReference>
<dbReference type="InterPro" id="IPR004659">
    <property type="entry name" value="RNase_E/G"/>
</dbReference>
<evidence type="ECO:0000256" key="7">
    <source>
        <dbReference type="ARBA" id="ARBA00022842"/>
    </source>
</evidence>
<dbReference type="InterPro" id="IPR019307">
    <property type="entry name" value="RNA-bd_AU-1/RNase_E/G"/>
</dbReference>
<dbReference type="PANTHER" id="PTHR30001:SF1">
    <property type="entry name" value="RIBONUCLEASE E_G-LIKE PROTEIN, CHLOROPLASTIC"/>
    <property type="match status" value="1"/>
</dbReference>
<feature type="domain" description="RNA-binding protein AU-1/Ribonuclease E/G" evidence="9">
    <location>
        <begin position="158"/>
        <end position="427"/>
    </location>
</feature>
<dbReference type="PANTHER" id="PTHR30001">
    <property type="entry name" value="RIBONUCLEASE"/>
    <property type="match status" value="1"/>
</dbReference>
<keyword evidence="8" id="KW-0694">RNA-binding</keyword>
<evidence type="ECO:0000256" key="8">
    <source>
        <dbReference type="ARBA" id="ARBA00022884"/>
    </source>
</evidence>
<dbReference type="GO" id="GO:0016787">
    <property type="term" value="F:hydrolase activity"/>
    <property type="evidence" value="ECO:0007669"/>
    <property type="project" value="UniProtKB-KW"/>
</dbReference>
<dbReference type="GO" id="GO:0046872">
    <property type="term" value="F:metal ion binding"/>
    <property type="evidence" value="ECO:0007669"/>
    <property type="project" value="UniProtKB-KW"/>
</dbReference>
<dbReference type="GO" id="GO:0005737">
    <property type="term" value="C:cytoplasm"/>
    <property type="evidence" value="ECO:0007669"/>
    <property type="project" value="TreeGrafter"/>
</dbReference>
<dbReference type="GO" id="GO:0006364">
    <property type="term" value="P:rRNA processing"/>
    <property type="evidence" value="ECO:0007669"/>
    <property type="project" value="TreeGrafter"/>
</dbReference>
<comment type="cofactor">
    <cofactor evidence="1">
        <name>Mg(2+)</name>
        <dbReference type="ChEBI" id="CHEBI:18420"/>
    </cofactor>
</comment>
<dbReference type="GO" id="GO:0004540">
    <property type="term" value="F:RNA nuclease activity"/>
    <property type="evidence" value="ECO:0007669"/>
    <property type="project" value="InterPro"/>
</dbReference>
<reference evidence="12" key="1">
    <citation type="journal article" date="2017" name="Genome Announc.">
        <title>Draft Genome Sequence of Terrimicrobium sacchariphilum NM-5T, a Facultative Anaerobic Soil Bacterium of the Class Spartobacteria.</title>
        <authorList>
            <person name="Qiu Y.L."/>
            <person name="Tourlousse D.M."/>
            <person name="Matsuura N."/>
            <person name="Ohashi A."/>
            <person name="Sekiguchi Y."/>
        </authorList>
    </citation>
    <scope>NUCLEOTIDE SEQUENCE [LARGE SCALE GENOMIC DNA]</scope>
    <source>
        <strain evidence="12">NM-5</strain>
    </source>
</reference>
<keyword evidence="4" id="KW-0479">Metal-binding</keyword>
<dbReference type="InParanoid" id="A0A146G320"/>
<dbReference type="Pfam" id="PF10150">
    <property type="entry name" value="RNase_E_G"/>
    <property type="match status" value="1"/>
</dbReference>
<keyword evidence="12" id="KW-1185">Reference proteome</keyword>
<dbReference type="GO" id="GO:0003723">
    <property type="term" value="F:RNA binding"/>
    <property type="evidence" value="ECO:0007669"/>
    <property type="project" value="UniProtKB-KW"/>
</dbReference>
<name>A0A146G320_TERSA</name>
<dbReference type="Pfam" id="PF20833">
    <property type="entry name" value="RNase_E_G_Thio"/>
    <property type="match status" value="1"/>
</dbReference>
<protein>
    <submittedName>
        <fullName evidence="11">Ribonuclease G</fullName>
    </submittedName>
</protein>
<gene>
    <name evidence="11" type="ORF">TSACC_2447</name>
</gene>
<dbReference type="EMBL" id="BDCO01000002">
    <property type="protein sequence ID" value="GAT32050.1"/>
    <property type="molecule type" value="Genomic_DNA"/>
</dbReference>
<dbReference type="SUPFAM" id="SSF50249">
    <property type="entry name" value="Nucleic acid-binding proteins"/>
    <property type="match status" value="1"/>
</dbReference>
<feature type="domain" description="RNase E/G thioredoxin-like" evidence="10">
    <location>
        <begin position="439"/>
        <end position="524"/>
    </location>
</feature>
<proteinExistence type="predicted"/>
<evidence type="ECO:0000259" key="10">
    <source>
        <dbReference type="Pfam" id="PF20833"/>
    </source>
</evidence>
<keyword evidence="2" id="KW-0963">Cytoplasm</keyword>
<evidence type="ECO:0000256" key="4">
    <source>
        <dbReference type="ARBA" id="ARBA00022723"/>
    </source>
</evidence>
<keyword evidence="6" id="KW-0378">Hydrolase</keyword>
<dbReference type="Proteomes" id="UP000076023">
    <property type="component" value="Unassembled WGS sequence"/>
</dbReference>